<gene>
    <name evidence="2" type="ORF">DYE49_04150</name>
</gene>
<feature type="compositionally biased region" description="Polar residues" evidence="1">
    <location>
        <begin position="1"/>
        <end position="11"/>
    </location>
</feature>
<feature type="region of interest" description="Disordered" evidence="1">
    <location>
        <begin position="1"/>
        <end position="30"/>
    </location>
</feature>
<proteinExistence type="predicted"/>
<evidence type="ECO:0000256" key="1">
    <source>
        <dbReference type="SAM" id="MobiDB-lite"/>
    </source>
</evidence>
<reference evidence="2 3" key="1">
    <citation type="submission" date="2018-08" db="EMBL/GenBank/DDBJ databases">
        <title>The first complete genome of Treponema rectale (CHPAT), a commensal spirochete of the bovine rectum.</title>
        <authorList>
            <person name="Staton G.J."/>
            <person name="Clegg S.R."/>
            <person name="Carter S.D."/>
            <person name="Radford A.D."/>
            <person name="Darby A."/>
            <person name="Hall N."/>
            <person name="Birtles R.J."/>
            <person name="Evans N.J."/>
        </authorList>
    </citation>
    <scope>NUCLEOTIDE SEQUENCE [LARGE SCALE GENOMIC DNA]</scope>
    <source>
        <strain evidence="2 3">CHPA</strain>
    </source>
</reference>
<accession>A0A7M1XN64</accession>
<evidence type="ECO:0000313" key="2">
    <source>
        <dbReference type="EMBL" id="QOS41206.1"/>
    </source>
</evidence>
<dbReference type="Proteomes" id="UP000593591">
    <property type="component" value="Chromosome"/>
</dbReference>
<sequence>MDEETNYSLDQNGYAYSLPEFNKEDKDDEDDDYFFDEDDEDDFPLFEADMIEGKDYSGYYDEDVLDEDFNALIDDEDDFSFPGFESLIYEDDDSGLDTYYDDDD</sequence>
<dbReference type="KEGG" id="trc:DYE49_04150"/>
<organism evidence="2 3">
    <name type="scientific">Treponema rectale</name>
    <dbReference type="NCBI Taxonomy" id="744512"/>
    <lineage>
        <taxon>Bacteria</taxon>
        <taxon>Pseudomonadati</taxon>
        <taxon>Spirochaetota</taxon>
        <taxon>Spirochaetia</taxon>
        <taxon>Spirochaetales</taxon>
        <taxon>Treponemataceae</taxon>
        <taxon>Treponema</taxon>
    </lineage>
</organism>
<dbReference type="EMBL" id="CP031517">
    <property type="protein sequence ID" value="QOS41206.1"/>
    <property type="molecule type" value="Genomic_DNA"/>
</dbReference>
<name>A0A7M1XN64_9SPIR</name>
<protein>
    <submittedName>
        <fullName evidence="2">Uncharacterized protein</fullName>
    </submittedName>
</protein>
<evidence type="ECO:0000313" key="3">
    <source>
        <dbReference type="Proteomes" id="UP000593591"/>
    </source>
</evidence>
<dbReference type="AlphaFoldDB" id="A0A7M1XN64"/>